<feature type="compositionally biased region" description="Low complexity" evidence="1">
    <location>
        <begin position="916"/>
        <end position="928"/>
    </location>
</feature>
<keyword evidence="3" id="KW-0675">Receptor</keyword>
<feature type="compositionally biased region" description="Low complexity" evidence="1">
    <location>
        <begin position="990"/>
        <end position="1003"/>
    </location>
</feature>
<feature type="region of interest" description="Disordered" evidence="1">
    <location>
        <begin position="449"/>
        <end position="469"/>
    </location>
</feature>
<dbReference type="PANTHER" id="PTHR44329:SF214">
    <property type="entry name" value="PROTEIN KINASE DOMAIN-CONTAINING PROTEIN"/>
    <property type="match status" value="1"/>
</dbReference>
<feature type="domain" description="Protein kinase" evidence="2">
    <location>
        <begin position="1106"/>
        <end position="1543"/>
    </location>
</feature>
<dbReference type="OrthoDB" id="1668230at2759"/>
<feature type="region of interest" description="Disordered" evidence="1">
    <location>
        <begin position="1082"/>
        <end position="1108"/>
    </location>
</feature>
<feature type="region of interest" description="Disordered" evidence="1">
    <location>
        <begin position="1207"/>
        <end position="1229"/>
    </location>
</feature>
<gene>
    <name evidence="3" type="ORF">TSOC_007310</name>
</gene>
<dbReference type="SUPFAM" id="SSF56112">
    <property type="entry name" value="Protein kinase-like (PK-like)"/>
    <property type="match status" value="1"/>
</dbReference>
<dbReference type="PANTHER" id="PTHR44329">
    <property type="entry name" value="SERINE/THREONINE-PROTEIN KINASE TNNI3K-RELATED"/>
    <property type="match status" value="1"/>
</dbReference>
<keyword evidence="3" id="KW-0808">Transferase</keyword>
<dbReference type="InterPro" id="IPR051681">
    <property type="entry name" value="Ser/Thr_Kinases-Pseudokinases"/>
</dbReference>
<feature type="compositionally biased region" description="Pro residues" evidence="1">
    <location>
        <begin position="905"/>
        <end position="915"/>
    </location>
</feature>
<feature type="region of interest" description="Disordered" evidence="1">
    <location>
        <begin position="1394"/>
        <end position="1417"/>
    </location>
</feature>
<dbReference type="Proteomes" id="UP000236333">
    <property type="component" value="Unassembled WGS sequence"/>
</dbReference>
<protein>
    <submittedName>
        <fullName evidence="3">Putative receptor-like protein kinase</fullName>
    </submittedName>
</protein>
<feature type="compositionally biased region" description="Pro residues" evidence="1">
    <location>
        <begin position="929"/>
        <end position="953"/>
    </location>
</feature>
<feature type="compositionally biased region" description="Low complexity" evidence="1">
    <location>
        <begin position="1089"/>
        <end position="1108"/>
    </location>
</feature>
<comment type="caution">
    <text evidence="3">The sequence shown here is derived from an EMBL/GenBank/DDBJ whole genome shotgun (WGS) entry which is preliminary data.</text>
</comment>
<dbReference type="GO" id="GO:0004674">
    <property type="term" value="F:protein serine/threonine kinase activity"/>
    <property type="evidence" value="ECO:0007669"/>
    <property type="project" value="TreeGrafter"/>
</dbReference>
<evidence type="ECO:0000313" key="3">
    <source>
        <dbReference type="EMBL" id="PNH06316.1"/>
    </source>
</evidence>
<evidence type="ECO:0000313" key="4">
    <source>
        <dbReference type="Proteomes" id="UP000236333"/>
    </source>
</evidence>
<feature type="compositionally biased region" description="Pro residues" evidence="1">
    <location>
        <begin position="966"/>
        <end position="979"/>
    </location>
</feature>
<evidence type="ECO:0000256" key="1">
    <source>
        <dbReference type="SAM" id="MobiDB-lite"/>
    </source>
</evidence>
<feature type="region of interest" description="Disordered" evidence="1">
    <location>
        <begin position="895"/>
        <end position="1003"/>
    </location>
</feature>
<keyword evidence="4" id="KW-1185">Reference proteome</keyword>
<feature type="compositionally biased region" description="Basic and acidic residues" evidence="1">
    <location>
        <begin position="1"/>
        <end position="17"/>
    </location>
</feature>
<dbReference type="Gene3D" id="1.10.510.10">
    <property type="entry name" value="Transferase(Phosphotransferase) domain 1"/>
    <property type="match status" value="1"/>
</dbReference>
<dbReference type="PROSITE" id="PS50011">
    <property type="entry name" value="PROTEIN_KINASE_DOM"/>
    <property type="match status" value="1"/>
</dbReference>
<accession>A0A2J8A1B4</accession>
<dbReference type="InterPro" id="IPR011009">
    <property type="entry name" value="Kinase-like_dom_sf"/>
</dbReference>
<keyword evidence="3" id="KW-0418">Kinase</keyword>
<evidence type="ECO:0000259" key="2">
    <source>
        <dbReference type="PROSITE" id="PS50011"/>
    </source>
</evidence>
<reference evidence="3 4" key="1">
    <citation type="journal article" date="2017" name="Mol. Biol. Evol.">
        <title>The 4-celled Tetrabaena socialis nuclear genome reveals the essential components for genetic control of cell number at the origin of multicellularity in the volvocine lineage.</title>
        <authorList>
            <person name="Featherston J."/>
            <person name="Arakaki Y."/>
            <person name="Hanschen E.R."/>
            <person name="Ferris P.J."/>
            <person name="Michod R.E."/>
            <person name="Olson B.J.S.C."/>
            <person name="Nozaki H."/>
            <person name="Durand P.M."/>
        </authorList>
    </citation>
    <scope>NUCLEOTIDE SEQUENCE [LARGE SCALE GENOMIC DNA]</scope>
    <source>
        <strain evidence="3 4">NIES-571</strain>
    </source>
</reference>
<dbReference type="GO" id="GO:0005524">
    <property type="term" value="F:ATP binding"/>
    <property type="evidence" value="ECO:0007669"/>
    <property type="project" value="InterPro"/>
</dbReference>
<sequence>MNASEDGRNDSKNDLSERVALQQPPVGARVTTLTGTTVFAGTAAGAQPGGAAALDLSASSASSSSRPLLALGANATLLLRDLALDGAALVLPSPLSAPLPLAQLLALRAVQLPTGPSSGGAQVVMQNVRITTSSCVQLSVHQAAACRALVLSPHLTVAPGLLRLRQWSSPSLTAVNVTLTCAGPPAPHPCVAVAVGSGQELVDVLYGAYGEPAAVASGQSVPPTYIMITHDITLAAAIVPVAGCTAQGPAPPPPNTISSLGPAFPLTQPGPCAAPVTSFASLSPPIAVTSLLLISGGTVTPPLRTAGDSASNSNGSTSIARAPILDLGGASNLLDLHDCSPPACRVEMYNLSLSGLPLGPPMTYALGLLRGLLWYQDVLFTSSLLVGDRAEGASVLAGAVDVPYAATPCGFPLWPGCESGGASIYSSGQSGSDDDVPLYGGAGSARGSMHDGSAVGSNTPPLAQGSAAPEATAAAPIPYADGGGAARSFAAACRLQPWGSDGGGWAGAAEVLPLGTPKLAGTADERTIDRTTERLQPSDFEPAGFYDIILKSTEQPLRLVMQQDALMVVGLVAKLDFQELGDFAKAQVNITQPGLILGDPAGPRVLNVSGRPALINLRGPLAALTLRDLVFVVMPPAGLHPAALRALGAGINTGALVAGTATATAGPLEGSGSAGAAVALALPMCCGDAADSPVGLDPTGGLPSGLTNFTSCLWTLDFDRRPEALLSAAESAGSIPAPPPPPPQPLGLWWRYLPEGSPRPAGLPRATLDGVVLLVPYRELRLLAWCAAHNSTAPLTDPGVVEEVAAMLAGSQLLAPGLVRRQLAAAEAAGYSGSGGEGGGTGGTPSSPSPLRSITFWRFSWCGLYGRNVTLASWLPYASAAPYMAATTSPLELPDRWGPPAAVAPSPPHPEPAAPGPDGADWETATPASPMPLPAAAQPPPQLPPAGPMGPPRPFKDGWEAGPVDPALPPPLPPAPRLPVTPGDQATAEGWNRGRYNSSNSRGSELAPAVAVGVAVAGLAVLLAAVTAAAWLFHVRQWMRRVPEAGGKEATVCCCPLRPRLTVANTPGEGCSSETGYSSLEDQLRRTKTNTSSLTTATASTSEGASTPADALSSAVSAAVLAGRMQSAVAQMHVRISLMQGVVFSGRWRGLEVAVKSILLTGGQGDGGSPPAVAAAASEAAITASMAHPNLVACYTFELAPLRVQPQDGRAEPGAEAGSSTNEEVVDSSTPPEAWRLMLVLERCNSGSLRSFLAAGWDTALAAALACSQAAGGTPSIAPATATPQAAEACAGAVREVAPLRPTPPPQLPPATIARLALDVARGMAYLHGRGVAHGDLSSANVLLHLLPKSPHNSSTAEGVWLPLQGKAQPPSPAQLLTRLTAKVCDFGLSQRLRREGTGDSGSTSGDQTHVTGPCRRSSAYSAPELVRHGHTGYKQDVYACGVLLWELAAGLPLPELLSRPEARRVREWLRAQAEPGVAPQALPPELLEWPSGGGGATRPDPASLPPAGWWSRLAGLAGECLREQPAARPSFAQLCVRLEELLAVATGGRCDVNRN</sequence>
<proteinExistence type="predicted"/>
<dbReference type="EMBL" id="PGGS01000243">
    <property type="protein sequence ID" value="PNH06316.1"/>
    <property type="molecule type" value="Genomic_DNA"/>
</dbReference>
<dbReference type="Pfam" id="PF07714">
    <property type="entry name" value="PK_Tyr_Ser-Thr"/>
    <property type="match status" value="1"/>
</dbReference>
<dbReference type="Gene3D" id="3.30.200.20">
    <property type="entry name" value="Phosphorylase Kinase, domain 1"/>
    <property type="match status" value="1"/>
</dbReference>
<dbReference type="InterPro" id="IPR000719">
    <property type="entry name" value="Prot_kinase_dom"/>
</dbReference>
<organism evidence="3 4">
    <name type="scientific">Tetrabaena socialis</name>
    <dbReference type="NCBI Taxonomy" id="47790"/>
    <lineage>
        <taxon>Eukaryota</taxon>
        <taxon>Viridiplantae</taxon>
        <taxon>Chlorophyta</taxon>
        <taxon>core chlorophytes</taxon>
        <taxon>Chlorophyceae</taxon>
        <taxon>CS clade</taxon>
        <taxon>Chlamydomonadales</taxon>
        <taxon>Tetrabaenaceae</taxon>
        <taxon>Tetrabaena</taxon>
    </lineage>
</organism>
<name>A0A2J8A1B4_9CHLO</name>
<dbReference type="InterPro" id="IPR001245">
    <property type="entry name" value="Ser-Thr/Tyr_kinase_cat_dom"/>
</dbReference>
<feature type="compositionally biased region" description="Polar residues" evidence="1">
    <location>
        <begin position="1218"/>
        <end position="1229"/>
    </location>
</feature>
<feature type="region of interest" description="Disordered" evidence="1">
    <location>
        <begin position="1"/>
        <end position="24"/>
    </location>
</feature>